<dbReference type="GO" id="GO:0016747">
    <property type="term" value="F:acyltransferase activity, transferring groups other than amino-acyl groups"/>
    <property type="evidence" value="ECO:0007669"/>
    <property type="project" value="InterPro"/>
</dbReference>
<reference evidence="2 3" key="1">
    <citation type="journal article" date="2015" name="Fungal Genet. Biol.">
        <title>Evolution of novel wood decay mechanisms in Agaricales revealed by the genome sequences of Fistulina hepatica and Cylindrobasidium torrendii.</title>
        <authorList>
            <person name="Floudas D."/>
            <person name="Held B.W."/>
            <person name="Riley R."/>
            <person name="Nagy L.G."/>
            <person name="Koehler G."/>
            <person name="Ransdell A.S."/>
            <person name="Younus H."/>
            <person name="Chow J."/>
            <person name="Chiniquy J."/>
            <person name="Lipzen A."/>
            <person name="Tritt A."/>
            <person name="Sun H."/>
            <person name="Haridas S."/>
            <person name="LaButti K."/>
            <person name="Ohm R.A."/>
            <person name="Kues U."/>
            <person name="Blanchette R.A."/>
            <person name="Grigoriev I.V."/>
            <person name="Minto R.E."/>
            <person name="Hibbett D.S."/>
        </authorList>
    </citation>
    <scope>NUCLEOTIDE SEQUENCE [LARGE SCALE GENOMIC DNA]</scope>
    <source>
        <strain evidence="2 3">FP15055 ss-10</strain>
    </source>
</reference>
<keyword evidence="3" id="KW-1185">Reference proteome</keyword>
<dbReference type="AlphaFoldDB" id="A0A0D7BA45"/>
<dbReference type="InterPro" id="IPR000182">
    <property type="entry name" value="GNAT_dom"/>
</dbReference>
<proteinExistence type="predicted"/>
<dbReference type="Gene3D" id="3.40.630.30">
    <property type="match status" value="1"/>
</dbReference>
<dbReference type="OrthoDB" id="630895at2759"/>
<dbReference type="EMBL" id="KN880535">
    <property type="protein sequence ID" value="KIY67105.1"/>
    <property type="molecule type" value="Genomic_DNA"/>
</dbReference>
<protein>
    <submittedName>
        <fullName evidence="2">Putative GNAT family acetyltransferase</fullName>
    </submittedName>
</protein>
<dbReference type="Pfam" id="PF13302">
    <property type="entry name" value="Acetyltransf_3"/>
    <property type="match status" value="1"/>
</dbReference>
<evidence type="ECO:0000259" key="1">
    <source>
        <dbReference type="PROSITE" id="PS51186"/>
    </source>
</evidence>
<name>A0A0D7BA45_9AGAR</name>
<feature type="domain" description="N-acetyltransferase" evidence="1">
    <location>
        <begin position="40"/>
        <end position="187"/>
    </location>
</feature>
<dbReference type="InterPro" id="IPR016181">
    <property type="entry name" value="Acyl_CoA_acyltransferase"/>
</dbReference>
<sequence>MPDFTPDPAFRIETPRLVLGHLFADNPVHQQFIVDLYNTPEFHAAEGKTGIDTPEIAQKYINGRIKTLFEKFGYSHYAVYVKGDEEKPIGTVGLTSGDEEASFPGPDVGFVFLPEAMGKGYATEAASGLVAYAQKELGVKLIFGMTGEHNTRSQKVMERMGMEFRGKKKLKMFGGQESMVYVLKGMGELEELGIINGQHIVVD</sequence>
<dbReference type="Proteomes" id="UP000054007">
    <property type="component" value="Unassembled WGS sequence"/>
</dbReference>
<dbReference type="InterPro" id="IPR051531">
    <property type="entry name" value="N-acetyltransferase"/>
</dbReference>
<dbReference type="PANTHER" id="PTHR43792">
    <property type="entry name" value="GNAT FAMILY, PUTATIVE (AFU_ORTHOLOGUE AFUA_3G00765)-RELATED-RELATED"/>
    <property type="match status" value="1"/>
</dbReference>
<gene>
    <name evidence="2" type="ORF">CYLTODRAFT_15613</name>
</gene>
<dbReference type="SUPFAM" id="SSF55729">
    <property type="entry name" value="Acyl-CoA N-acyltransferases (Nat)"/>
    <property type="match status" value="1"/>
</dbReference>
<organism evidence="2 3">
    <name type="scientific">Cylindrobasidium torrendii FP15055 ss-10</name>
    <dbReference type="NCBI Taxonomy" id="1314674"/>
    <lineage>
        <taxon>Eukaryota</taxon>
        <taxon>Fungi</taxon>
        <taxon>Dikarya</taxon>
        <taxon>Basidiomycota</taxon>
        <taxon>Agaricomycotina</taxon>
        <taxon>Agaricomycetes</taxon>
        <taxon>Agaricomycetidae</taxon>
        <taxon>Agaricales</taxon>
        <taxon>Marasmiineae</taxon>
        <taxon>Physalacriaceae</taxon>
        <taxon>Cylindrobasidium</taxon>
    </lineage>
</organism>
<accession>A0A0D7BA45</accession>
<evidence type="ECO:0000313" key="3">
    <source>
        <dbReference type="Proteomes" id="UP000054007"/>
    </source>
</evidence>
<evidence type="ECO:0000313" key="2">
    <source>
        <dbReference type="EMBL" id="KIY67105.1"/>
    </source>
</evidence>
<dbReference type="PANTHER" id="PTHR43792:SF16">
    <property type="entry name" value="N-ACETYLTRANSFERASE DOMAIN-CONTAINING PROTEIN"/>
    <property type="match status" value="1"/>
</dbReference>
<keyword evidence="2" id="KW-0808">Transferase</keyword>
<dbReference type="PROSITE" id="PS51186">
    <property type="entry name" value="GNAT"/>
    <property type="match status" value="1"/>
</dbReference>